<dbReference type="SUPFAM" id="SSF51735">
    <property type="entry name" value="NAD(P)-binding Rossmann-fold domains"/>
    <property type="match status" value="1"/>
</dbReference>
<sequence length="33" mass="3706">MKRPYFLIAEFAPLMANRGHGAIVNVSTMVAHY</sequence>
<dbReference type="Proteomes" id="UP001165962">
    <property type="component" value="Unassembled WGS sequence"/>
</dbReference>
<dbReference type="EMBL" id="JAAOIW010000005">
    <property type="protein sequence ID" value="NHN31523.1"/>
    <property type="molecule type" value="Genomic_DNA"/>
</dbReference>
<organism evidence="1 2">
    <name type="scientific">Paenibacillus agricola</name>
    <dbReference type="NCBI Taxonomy" id="2716264"/>
    <lineage>
        <taxon>Bacteria</taxon>
        <taxon>Bacillati</taxon>
        <taxon>Bacillota</taxon>
        <taxon>Bacilli</taxon>
        <taxon>Bacillales</taxon>
        <taxon>Paenibacillaceae</taxon>
        <taxon>Paenibacillus</taxon>
    </lineage>
</organism>
<evidence type="ECO:0000313" key="2">
    <source>
        <dbReference type="Proteomes" id="UP001165962"/>
    </source>
</evidence>
<comment type="caution">
    <text evidence="1">The sequence shown here is derived from an EMBL/GenBank/DDBJ whole genome shotgun (WGS) entry which is preliminary data.</text>
</comment>
<gene>
    <name evidence="1" type="ORF">G9U52_16955</name>
</gene>
<keyword evidence="2" id="KW-1185">Reference proteome</keyword>
<name>A0ABX0J6F3_9BACL</name>
<proteinExistence type="predicted"/>
<evidence type="ECO:0000313" key="1">
    <source>
        <dbReference type="EMBL" id="NHN31523.1"/>
    </source>
</evidence>
<reference evidence="1" key="1">
    <citation type="submission" date="2020-03" db="EMBL/GenBank/DDBJ databases">
        <title>Draft sequencing of Paenibacilllus sp. S3N08.</title>
        <authorList>
            <person name="Kim D.-U."/>
        </authorList>
    </citation>
    <scope>NUCLEOTIDE SEQUENCE</scope>
    <source>
        <strain evidence="1">S3N08</strain>
    </source>
</reference>
<protein>
    <submittedName>
        <fullName evidence="1">Uncharacterized protein</fullName>
    </submittedName>
</protein>
<accession>A0ABX0J6F3</accession>
<dbReference type="InterPro" id="IPR036291">
    <property type="entry name" value="NAD(P)-bd_dom_sf"/>
</dbReference>